<sequence length="352" mass="38886">MFDIITIGAATRDVFLTSPFFKRVNDPKHLEKLGFPTGEAQCFPLGEKIEVQEPVAAVGGGAANAAVTFARQGFKTASFFKIKDDLPGRMILEVLKKEKIALFPAFDKKTGTAYSVILLSPGGERTILNFRGASEDVKLGEVPFTKLKARWAYISTGKIHLPVMGGIVAHLRKNKIKIAMNPSQYYLNKGLKILRPILAGLDVIILNREEAAYLTGFKYEEEKKIFKKFDEVVKGIAVMTDGPKGVMVSDGKNVYSAGIYKEKKIADRTGAGDAFGSGFVSALIEKSKIKNQKSKILERFSAEEIKSAIRLGSANGTSVVEYVGAEEGILRRREFERETRWRKLAIKVRTLT</sequence>
<name>A0A1G2C632_9BACT</name>
<keyword evidence="2" id="KW-0418">Kinase</keyword>
<reference evidence="4 5" key="1">
    <citation type="journal article" date="2016" name="Nat. Commun.">
        <title>Thousands of microbial genomes shed light on interconnected biogeochemical processes in an aquifer system.</title>
        <authorList>
            <person name="Anantharaman K."/>
            <person name="Brown C.T."/>
            <person name="Hug L.A."/>
            <person name="Sharon I."/>
            <person name="Castelle C.J."/>
            <person name="Probst A.J."/>
            <person name="Thomas B.C."/>
            <person name="Singh A."/>
            <person name="Wilkins M.J."/>
            <person name="Karaoz U."/>
            <person name="Brodie E.L."/>
            <person name="Williams K.H."/>
            <person name="Hubbard S.S."/>
            <person name="Banfield J.F."/>
        </authorList>
    </citation>
    <scope>NUCLEOTIDE SEQUENCE [LARGE SCALE GENOMIC DNA]</scope>
</reference>
<accession>A0A1G2C632</accession>
<evidence type="ECO:0000259" key="3">
    <source>
        <dbReference type="Pfam" id="PF00294"/>
    </source>
</evidence>
<dbReference type="PANTHER" id="PTHR10584:SF166">
    <property type="entry name" value="RIBOKINASE"/>
    <property type="match status" value="1"/>
</dbReference>
<dbReference type="SUPFAM" id="SSF53613">
    <property type="entry name" value="Ribokinase-like"/>
    <property type="match status" value="1"/>
</dbReference>
<dbReference type="InterPro" id="IPR029056">
    <property type="entry name" value="Ribokinase-like"/>
</dbReference>
<organism evidence="4 5">
    <name type="scientific">Candidatus Liptonbacteria bacterium GWB1_49_6</name>
    <dbReference type="NCBI Taxonomy" id="1798644"/>
    <lineage>
        <taxon>Bacteria</taxon>
        <taxon>Candidatus Liptoniibacteriota</taxon>
    </lineage>
</organism>
<keyword evidence="1" id="KW-0808">Transferase</keyword>
<dbReference type="PANTHER" id="PTHR10584">
    <property type="entry name" value="SUGAR KINASE"/>
    <property type="match status" value="1"/>
</dbReference>
<dbReference type="GO" id="GO:0016301">
    <property type="term" value="F:kinase activity"/>
    <property type="evidence" value="ECO:0007669"/>
    <property type="project" value="UniProtKB-KW"/>
</dbReference>
<evidence type="ECO:0000313" key="5">
    <source>
        <dbReference type="Proteomes" id="UP000176648"/>
    </source>
</evidence>
<proteinExistence type="predicted"/>
<evidence type="ECO:0000256" key="1">
    <source>
        <dbReference type="ARBA" id="ARBA00022679"/>
    </source>
</evidence>
<dbReference type="Pfam" id="PF00294">
    <property type="entry name" value="PfkB"/>
    <property type="match status" value="1"/>
</dbReference>
<feature type="domain" description="Carbohydrate kinase PfkB" evidence="3">
    <location>
        <begin position="46"/>
        <end position="327"/>
    </location>
</feature>
<dbReference type="Gene3D" id="3.40.1190.20">
    <property type="match status" value="1"/>
</dbReference>
<protein>
    <recommendedName>
        <fullName evidence="3">Carbohydrate kinase PfkB domain-containing protein</fullName>
    </recommendedName>
</protein>
<dbReference type="InterPro" id="IPR011611">
    <property type="entry name" value="PfkB_dom"/>
</dbReference>
<dbReference type="Proteomes" id="UP000176648">
    <property type="component" value="Unassembled WGS sequence"/>
</dbReference>
<dbReference type="AlphaFoldDB" id="A0A1G2C632"/>
<comment type="caution">
    <text evidence="4">The sequence shown here is derived from an EMBL/GenBank/DDBJ whole genome shotgun (WGS) entry which is preliminary data.</text>
</comment>
<dbReference type="STRING" id="1798644.A2122_01670"/>
<evidence type="ECO:0000256" key="2">
    <source>
        <dbReference type="ARBA" id="ARBA00022777"/>
    </source>
</evidence>
<evidence type="ECO:0000313" key="4">
    <source>
        <dbReference type="EMBL" id="OGY96209.1"/>
    </source>
</evidence>
<dbReference type="EMBL" id="MHKU01000040">
    <property type="protein sequence ID" value="OGY96209.1"/>
    <property type="molecule type" value="Genomic_DNA"/>
</dbReference>
<gene>
    <name evidence="4" type="ORF">A2122_01670</name>
</gene>